<evidence type="ECO:0000256" key="1">
    <source>
        <dbReference type="SAM" id="MobiDB-lite"/>
    </source>
</evidence>
<dbReference type="Pfam" id="PF08487">
    <property type="entry name" value="VIT"/>
    <property type="match status" value="1"/>
</dbReference>
<name>A0A517Y4H0_9BACT</name>
<dbReference type="PANTHER" id="PTHR45737:SF6">
    <property type="entry name" value="VON WILLEBRAND FACTOR A DOMAIN-CONTAINING PROTEIN 5A"/>
    <property type="match status" value="1"/>
</dbReference>
<evidence type="ECO:0000259" key="3">
    <source>
        <dbReference type="PROSITE" id="PS51468"/>
    </source>
</evidence>
<dbReference type="RefSeq" id="WP_145083577.1">
    <property type="nucleotide sequence ID" value="NZ_CP036274.1"/>
</dbReference>
<gene>
    <name evidence="4" type="ORF">ETAA8_02050</name>
</gene>
<reference evidence="4 5" key="1">
    <citation type="submission" date="2019-02" db="EMBL/GenBank/DDBJ databases">
        <title>Deep-cultivation of Planctomycetes and their phenomic and genomic characterization uncovers novel biology.</title>
        <authorList>
            <person name="Wiegand S."/>
            <person name="Jogler M."/>
            <person name="Boedeker C."/>
            <person name="Pinto D."/>
            <person name="Vollmers J."/>
            <person name="Rivas-Marin E."/>
            <person name="Kohn T."/>
            <person name="Peeters S.H."/>
            <person name="Heuer A."/>
            <person name="Rast P."/>
            <person name="Oberbeckmann S."/>
            <person name="Bunk B."/>
            <person name="Jeske O."/>
            <person name="Meyerdierks A."/>
            <person name="Storesund J.E."/>
            <person name="Kallscheuer N."/>
            <person name="Luecker S."/>
            <person name="Lage O.M."/>
            <person name="Pohl T."/>
            <person name="Merkel B.J."/>
            <person name="Hornburger P."/>
            <person name="Mueller R.-W."/>
            <person name="Bruemmer F."/>
            <person name="Labrenz M."/>
            <person name="Spormann A.M."/>
            <person name="Op den Camp H."/>
            <person name="Overmann J."/>
            <person name="Amann R."/>
            <person name="Jetten M.S.M."/>
            <person name="Mascher T."/>
            <person name="Medema M.H."/>
            <person name="Devos D.P."/>
            <person name="Kaster A.-K."/>
            <person name="Ovreas L."/>
            <person name="Rohde M."/>
            <person name="Galperin M.Y."/>
            <person name="Jogler C."/>
        </authorList>
    </citation>
    <scope>NUCLEOTIDE SEQUENCE [LARGE SCALE GENOMIC DNA]</scope>
    <source>
        <strain evidence="4 5">ETA_A8</strain>
    </source>
</reference>
<dbReference type="InterPro" id="IPR013694">
    <property type="entry name" value="VIT"/>
</dbReference>
<dbReference type="InterPro" id="IPR036465">
    <property type="entry name" value="vWFA_dom_sf"/>
</dbReference>
<sequence>MKRALSAAGWMFFLAVIAAYSTAWGPAASAQGVLIIIDHPHPVPLPRPIPPWPHPRPTPPTPAISYKIKELSYQAKIKDQIAQVQVSQTFVNTGSQIAQVQFVFPLPYEGAIDRMTFMVDGKEYDAKLLEAKKAREIYEGYVRRNQDPALLEWVGTGMFQTSVFPVPPGAERKVTLKFSQLLRKDHQLTDFLLPLSTAKYTSSPVEKVSIEASIETTAEIKSVYSPTYPIEVKRPDSKHAIVKYEATNVVPATDFRLFFDTNDGKLGASLISYRPESSEEGFFLMLASPEIKADNADRPAKTVIIVADRSGSMSGKKIEQAKEAIKFVLNNLRKGDTFNIVAYDSAVESFKPELQKFDDETRKQALGFVEGLYAGGSTNIDGALTTALGMIKDDTRPNYVLFLTDGLPTAGETNEGKIVANAKNNNKIRTRMINFGVGYDVNSRLLDRLSRDNFGQSEYVRPNEDIEAHVSRLYSKMSSPMLTGVKVKIEVDAASVESGPAINRVYPKEVYDLFAGEQLVMVGRYKKPGEAKVAISGKIGGDEKKYDFPATLVEKSNDQTYAFVEKLWALRRVGEIIDEIDLKGKNDELVKELISLATKHGILTPYTSFLADDLARPGQLSDARENLEQTRRLVDRLGEAEGLSGVAQRAEKKSLQEAKTAGNTTRSYAMSPRGEAASGPAAPLVTGRPAAAKQDYAGGGAGAGFGNAAPQAGLAQNKFRDIDSDKEIAADAVQNVGSQTLYRRGKLWIAANAQTVDPEKDQAKIKKIKRFSDEYFALVKANTADENAVLATQQNDEQLLVTLRGQTYQIE</sequence>
<dbReference type="OrthoDB" id="9784383at2"/>
<proteinExistence type="predicted"/>
<dbReference type="InterPro" id="IPR002035">
    <property type="entry name" value="VWF_A"/>
</dbReference>
<dbReference type="SMART" id="SM00609">
    <property type="entry name" value="VIT"/>
    <property type="match status" value="1"/>
</dbReference>
<dbReference type="Gene3D" id="3.40.50.410">
    <property type="entry name" value="von Willebrand factor, type A domain"/>
    <property type="match status" value="1"/>
</dbReference>
<accession>A0A517Y4H0</accession>
<dbReference type="KEGG" id="aagg:ETAA8_02050"/>
<dbReference type="PROSITE" id="PS50234">
    <property type="entry name" value="VWFA"/>
    <property type="match status" value="1"/>
</dbReference>
<feature type="domain" description="VWFA" evidence="2">
    <location>
        <begin position="302"/>
        <end position="477"/>
    </location>
</feature>
<dbReference type="Pfam" id="PF13768">
    <property type="entry name" value="VWA_3"/>
    <property type="match status" value="1"/>
</dbReference>
<feature type="domain" description="VIT" evidence="3">
    <location>
        <begin position="52"/>
        <end position="180"/>
    </location>
</feature>
<keyword evidence="5" id="KW-1185">Reference proteome</keyword>
<dbReference type="EMBL" id="CP036274">
    <property type="protein sequence ID" value="QDU25143.1"/>
    <property type="molecule type" value="Genomic_DNA"/>
</dbReference>
<evidence type="ECO:0000313" key="4">
    <source>
        <dbReference type="EMBL" id="QDU25143.1"/>
    </source>
</evidence>
<evidence type="ECO:0000259" key="2">
    <source>
        <dbReference type="PROSITE" id="PS50234"/>
    </source>
</evidence>
<dbReference type="PANTHER" id="PTHR45737">
    <property type="entry name" value="VON WILLEBRAND FACTOR A DOMAIN-CONTAINING PROTEIN 5A"/>
    <property type="match status" value="1"/>
</dbReference>
<feature type="region of interest" description="Disordered" evidence="1">
    <location>
        <begin position="645"/>
        <end position="684"/>
    </location>
</feature>
<dbReference type="Proteomes" id="UP000315017">
    <property type="component" value="Chromosome"/>
</dbReference>
<dbReference type="AlphaFoldDB" id="A0A517Y4H0"/>
<protein>
    <submittedName>
        <fullName evidence="4">von Willebrand factor type A domain protein</fullName>
    </submittedName>
</protein>
<organism evidence="4 5">
    <name type="scientific">Anatilimnocola aggregata</name>
    <dbReference type="NCBI Taxonomy" id="2528021"/>
    <lineage>
        <taxon>Bacteria</taxon>
        <taxon>Pseudomonadati</taxon>
        <taxon>Planctomycetota</taxon>
        <taxon>Planctomycetia</taxon>
        <taxon>Pirellulales</taxon>
        <taxon>Pirellulaceae</taxon>
        <taxon>Anatilimnocola</taxon>
    </lineage>
</organism>
<dbReference type="SUPFAM" id="SSF53300">
    <property type="entry name" value="vWA-like"/>
    <property type="match status" value="1"/>
</dbReference>
<dbReference type="SMART" id="SM00327">
    <property type="entry name" value="VWA"/>
    <property type="match status" value="1"/>
</dbReference>
<dbReference type="PROSITE" id="PS51468">
    <property type="entry name" value="VIT"/>
    <property type="match status" value="1"/>
</dbReference>
<evidence type="ECO:0000313" key="5">
    <source>
        <dbReference type="Proteomes" id="UP000315017"/>
    </source>
</evidence>